<keyword evidence="4" id="KW-0143">Chaperone</keyword>
<evidence type="ECO:0000256" key="6">
    <source>
        <dbReference type="SAM" id="MobiDB-lite"/>
    </source>
</evidence>
<comment type="similarity">
    <text evidence="1 5">Belongs to the chaperonin (HSP60) family.</text>
</comment>
<dbReference type="FunFam" id="1.10.560.10:FF:000001">
    <property type="entry name" value="60 kDa chaperonin"/>
    <property type="match status" value="1"/>
</dbReference>
<dbReference type="InterPro" id="IPR002423">
    <property type="entry name" value="Cpn60/GroEL/TCP-1"/>
</dbReference>
<dbReference type="InterPro" id="IPR018370">
    <property type="entry name" value="Chaperonin_Cpn60_CS"/>
</dbReference>
<dbReference type="SUPFAM" id="SSF48592">
    <property type="entry name" value="GroEL equatorial domain-like"/>
    <property type="match status" value="1"/>
</dbReference>
<accession>A0A7S3AKW6</accession>
<reference evidence="8" key="1">
    <citation type="submission" date="2021-01" db="EMBL/GenBank/DDBJ databases">
        <authorList>
            <person name="Corre E."/>
            <person name="Pelletier E."/>
            <person name="Niang G."/>
            <person name="Scheremetjew M."/>
            <person name="Finn R."/>
            <person name="Kale V."/>
            <person name="Holt S."/>
            <person name="Cochrane G."/>
            <person name="Meng A."/>
            <person name="Brown T."/>
            <person name="Cohen L."/>
        </authorList>
    </citation>
    <scope>NUCLEOTIDE SEQUENCE</scope>
    <source>
        <strain evidence="8">CCMP281</strain>
    </source>
</reference>
<dbReference type="InterPro" id="IPR001844">
    <property type="entry name" value="Cpn60/GroEL"/>
</dbReference>
<feature type="chain" id="PRO_5031043608" evidence="7">
    <location>
        <begin position="24"/>
        <end position="584"/>
    </location>
</feature>
<dbReference type="Gene3D" id="3.30.260.10">
    <property type="entry name" value="TCP-1-like chaperonin intermediate domain"/>
    <property type="match status" value="1"/>
</dbReference>
<keyword evidence="7" id="KW-0732">Signal</keyword>
<protein>
    <submittedName>
        <fullName evidence="8">Uncharacterized protein</fullName>
    </submittedName>
</protein>
<name>A0A7S3AKW6_9EUKA</name>
<proteinExistence type="inferred from homology"/>
<sequence>MDFRHVLHLAFAIMLSSRATTRATPFRMAVRHMSGKDVRFGNEARALMLAGVDKLADAVQVTLGPKGRNAVIDQAYGAPKITKDGVTVAKSIEFKDRYQNLGAQLVRQVANKTNDVAGDGTTTATVLTRAIYAEGCKSVAAGMNPMDLRRGINLAVDTVLADLKSRTKMISSKEEIKNVATISANSDHAIGQLIADAMEKVGKEGVITVQDGKTLEDELEVVEGMKFDRGYISPYFITSPKTQKVEFENPLILLVEKKVSSLQSMLPLLEQVVKMQKPLVIVAEDVDGEALATLVVNKLRGGMSVAAVKAPGFGDNRKATLQDMAVLTGGTVISEDVGLKLETAEFSVLGTCKKLTISKDDTIMLDGAGEKDAIEERCELLRDSIADTSSEYEKEKLQERLAKLSGGVAVLKVGGATETEVSEKKDRVTDALNATRAAVEEGIVAGGGTALLYATRALADLEVANFDQKHGLEIMMQALTVPCKTIASNAGVEGAVVVGKLLESKDTNWGYNAQTGEYCDMVAAGIIDPTKVVRSALTDAASVASLMTTTECMIVDLPKKDEPAGGDGGMGGGGMGGMGGSGAK</sequence>
<dbReference type="NCBIfam" id="TIGR02348">
    <property type="entry name" value="GroEL"/>
    <property type="match status" value="1"/>
</dbReference>
<evidence type="ECO:0000256" key="4">
    <source>
        <dbReference type="ARBA" id="ARBA00023186"/>
    </source>
</evidence>
<dbReference type="SUPFAM" id="SSF52029">
    <property type="entry name" value="GroEL apical domain-like"/>
    <property type="match status" value="1"/>
</dbReference>
<keyword evidence="2" id="KW-0547">Nucleotide-binding</keyword>
<feature type="compositionally biased region" description="Gly residues" evidence="6">
    <location>
        <begin position="565"/>
        <end position="584"/>
    </location>
</feature>
<dbReference type="GO" id="GO:0140662">
    <property type="term" value="F:ATP-dependent protein folding chaperone"/>
    <property type="evidence" value="ECO:0007669"/>
    <property type="project" value="InterPro"/>
</dbReference>
<dbReference type="CDD" id="cd03344">
    <property type="entry name" value="GroEL"/>
    <property type="match status" value="1"/>
</dbReference>
<keyword evidence="3" id="KW-0067">ATP-binding</keyword>
<organism evidence="8">
    <name type="scientific">Haptolina ericina</name>
    <dbReference type="NCBI Taxonomy" id="156174"/>
    <lineage>
        <taxon>Eukaryota</taxon>
        <taxon>Haptista</taxon>
        <taxon>Haptophyta</taxon>
        <taxon>Prymnesiophyceae</taxon>
        <taxon>Prymnesiales</taxon>
        <taxon>Prymnesiaceae</taxon>
        <taxon>Haptolina</taxon>
    </lineage>
</organism>
<dbReference type="PANTHER" id="PTHR45633">
    <property type="entry name" value="60 KDA HEAT SHOCK PROTEIN, MITOCHONDRIAL"/>
    <property type="match status" value="1"/>
</dbReference>
<dbReference type="NCBIfam" id="NF009487">
    <property type="entry name" value="PRK12849.1"/>
    <property type="match status" value="1"/>
</dbReference>
<dbReference type="AlphaFoldDB" id="A0A7S3AKW6"/>
<dbReference type="NCBIfam" id="NF009489">
    <property type="entry name" value="PRK12851.1"/>
    <property type="match status" value="1"/>
</dbReference>
<dbReference type="PROSITE" id="PS00296">
    <property type="entry name" value="CHAPERONINS_CPN60"/>
    <property type="match status" value="1"/>
</dbReference>
<dbReference type="NCBIfam" id="NF009488">
    <property type="entry name" value="PRK12850.1"/>
    <property type="match status" value="1"/>
</dbReference>
<dbReference type="HAMAP" id="MF_00600">
    <property type="entry name" value="CH60"/>
    <property type="match status" value="1"/>
</dbReference>
<dbReference type="FunFam" id="3.50.7.10:FF:000001">
    <property type="entry name" value="60 kDa chaperonin"/>
    <property type="match status" value="1"/>
</dbReference>
<dbReference type="Pfam" id="PF00118">
    <property type="entry name" value="Cpn60_TCP1"/>
    <property type="match status" value="1"/>
</dbReference>
<dbReference type="PRINTS" id="PR00298">
    <property type="entry name" value="CHAPERONIN60"/>
</dbReference>
<feature type="signal peptide" evidence="7">
    <location>
        <begin position="1"/>
        <end position="23"/>
    </location>
</feature>
<gene>
    <name evidence="8" type="ORF">HERI1096_LOCUS6530</name>
</gene>
<dbReference type="NCBIfam" id="NF000592">
    <property type="entry name" value="PRK00013.1"/>
    <property type="match status" value="1"/>
</dbReference>
<dbReference type="GO" id="GO:0042026">
    <property type="term" value="P:protein refolding"/>
    <property type="evidence" value="ECO:0007669"/>
    <property type="project" value="InterPro"/>
</dbReference>
<evidence type="ECO:0000256" key="7">
    <source>
        <dbReference type="SAM" id="SignalP"/>
    </source>
</evidence>
<dbReference type="InterPro" id="IPR027409">
    <property type="entry name" value="GroEL-like_apical_dom_sf"/>
</dbReference>
<evidence type="ECO:0000256" key="2">
    <source>
        <dbReference type="ARBA" id="ARBA00022741"/>
    </source>
</evidence>
<feature type="region of interest" description="Disordered" evidence="6">
    <location>
        <begin position="560"/>
        <end position="584"/>
    </location>
</feature>
<dbReference type="InterPro" id="IPR027413">
    <property type="entry name" value="GROEL-like_equatorial_sf"/>
</dbReference>
<dbReference type="InterPro" id="IPR027410">
    <property type="entry name" value="TCP-1-like_intermed_sf"/>
</dbReference>
<dbReference type="EMBL" id="HBHX01011725">
    <property type="protein sequence ID" value="CAE0105872.1"/>
    <property type="molecule type" value="Transcribed_RNA"/>
</dbReference>
<evidence type="ECO:0000256" key="3">
    <source>
        <dbReference type="ARBA" id="ARBA00022840"/>
    </source>
</evidence>
<evidence type="ECO:0000313" key="8">
    <source>
        <dbReference type="EMBL" id="CAE0105872.1"/>
    </source>
</evidence>
<evidence type="ECO:0000256" key="5">
    <source>
        <dbReference type="RuleBase" id="RU000418"/>
    </source>
</evidence>
<dbReference type="Gene3D" id="3.50.7.10">
    <property type="entry name" value="GroEL"/>
    <property type="match status" value="1"/>
</dbReference>
<evidence type="ECO:0000256" key="1">
    <source>
        <dbReference type="ARBA" id="ARBA00006607"/>
    </source>
</evidence>
<dbReference type="SUPFAM" id="SSF54849">
    <property type="entry name" value="GroEL-intermediate domain like"/>
    <property type="match status" value="1"/>
</dbReference>
<dbReference type="Gene3D" id="1.10.560.10">
    <property type="entry name" value="GroEL-like equatorial domain"/>
    <property type="match status" value="1"/>
</dbReference>
<dbReference type="GO" id="GO:0005524">
    <property type="term" value="F:ATP binding"/>
    <property type="evidence" value="ECO:0007669"/>
    <property type="project" value="UniProtKB-KW"/>
</dbReference>